<dbReference type="RefSeq" id="WP_271021330.1">
    <property type="nucleotide sequence ID" value="NZ_JAQHXR010000002.1"/>
</dbReference>
<proteinExistence type="predicted"/>
<feature type="domain" description="HIT" evidence="3">
    <location>
        <begin position="21"/>
        <end position="131"/>
    </location>
</feature>
<sequence length="160" mass="18400">MEYVYAPWRSDYFSKKECSCVFCNISKDSEQDDKNHVFFRNKQIFCVMNKYPYSPGHFLIIPHAHTNSPETIDEDIWIAMNLFAKKGISVLKEFGASGINIGMNLNKEGGAGIPEHIHLHLVPRFGSDTNFFTTIADSRAYGVDFEEVFLKIKNISKKYF</sequence>
<dbReference type="Gene3D" id="3.30.428.10">
    <property type="entry name" value="HIT-like"/>
    <property type="match status" value="1"/>
</dbReference>
<accession>A0ABT4VEA0</accession>
<evidence type="ECO:0000259" key="3">
    <source>
        <dbReference type="PROSITE" id="PS51084"/>
    </source>
</evidence>
<dbReference type="InterPro" id="IPR036265">
    <property type="entry name" value="HIT-like_sf"/>
</dbReference>
<keyword evidence="5" id="KW-1185">Reference proteome</keyword>
<keyword evidence="1" id="KW-0547">Nucleotide-binding</keyword>
<feature type="short sequence motif" description="Histidine triad motif" evidence="2">
    <location>
        <begin position="116"/>
        <end position="120"/>
    </location>
</feature>
<dbReference type="EMBL" id="JAQHXR010000002">
    <property type="protein sequence ID" value="MDA3969037.1"/>
    <property type="molecule type" value="Genomic_DNA"/>
</dbReference>
<dbReference type="PANTHER" id="PTHR42997:SF1">
    <property type="entry name" value="AP-4-A PHOSPHORYLASE"/>
    <property type="match status" value="1"/>
</dbReference>
<evidence type="ECO:0000256" key="1">
    <source>
        <dbReference type="ARBA" id="ARBA00022741"/>
    </source>
</evidence>
<evidence type="ECO:0000313" key="4">
    <source>
        <dbReference type="EMBL" id="MDA3969037.1"/>
    </source>
</evidence>
<dbReference type="PROSITE" id="PS51084">
    <property type="entry name" value="HIT_2"/>
    <property type="match status" value="1"/>
</dbReference>
<dbReference type="SUPFAM" id="SSF54197">
    <property type="entry name" value="HIT-like"/>
    <property type="match status" value="1"/>
</dbReference>
<dbReference type="InterPro" id="IPR011146">
    <property type="entry name" value="HIT-like"/>
</dbReference>
<organism evidence="4 5">
    <name type="scientific">Helicobacter ibis</name>
    <dbReference type="NCBI Taxonomy" id="2962633"/>
    <lineage>
        <taxon>Bacteria</taxon>
        <taxon>Pseudomonadati</taxon>
        <taxon>Campylobacterota</taxon>
        <taxon>Epsilonproteobacteria</taxon>
        <taxon>Campylobacterales</taxon>
        <taxon>Helicobacteraceae</taxon>
        <taxon>Helicobacter</taxon>
    </lineage>
</organism>
<dbReference type="InterPro" id="IPR052908">
    <property type="entry name" value="AP-4-A_phosphorylase"/>
</dbReference>
<dbReference type="Pfam" id="PF01230">
    <property type="entry name" value="HIT"/>
    <property type="match status" value="1"/>
</dbReference>
<dbReference type="PANTHER" id="PTHR42997">
    <property type="entry name" value="HIT FAMILY HYDROLASE"/>
    <property type="match status" value="1"/>
</dbReference>
<gene>
    <name evidence="4" type="ORF">PF021_05030</name>
</gene>
<dbReference type="Proteomes" id="UP001210261">
    <property type="component" value="Unassembled WGS sequence"/>
</dbReference>
<evidence type="ECO:0000256" key="2">
    <source>
        <dbReference type="PROSITE-ProRule" id="PRU00464"/>
    </source>
</evidence>
<reference evidence="4 5" key="1">
    <citation type="submission" date="2023-01" db="EMBL/GenBank/DDBJ databases">
        <title>Description of Helicobacter ibis sp. nov. isolated from faecal droppings of black-faced ibis (Theristicus melanopis).</title>
        <authorList>
            <person name="Lopez-Cantillo M."/>
            <person name="Vidal-Veuthey B."/>
            <person name="Mella A."/>
            <person name="De La Haba R."/>
            <person name="Collado L."/>
        </authorList>
    </citation>
    <scope>NUCLEOTIDE SEQUENCE [LARGE SCALE GENOMIC DNA]</scope>
    <source>
        <strain evidence="4 5">A82</strain>
    </source>
</reference>
<protein>
    <submittedName>
        <fullName evidence="4">HIT domain-containing protein</fullName>
    </submittedName>
</protein>
<dbReference type="CDD" id="cd01275">
    <property type="entry name" value="FHIT"/>
    <property type="match status" value="1"/>
</dbReference>
<comment type="caution">
    <text evidence="4">The sequence shown here is derived from an EMBL/GenBank/DDBJ whole genome shotgun (WGS) entry which is preliminary data.</text>
</comment>
<dbReference type="InterPro" id="IPR039383">
    <property type="entry name" value="FHIT"/>
</dbReference>
<name>A0ABT4VEA0_9HELI</name>
<evidence type="ECO:0000313" key="5">
    <source>
        <dbReference type="Proteomes" id="UP001210261"/>
    </source>
</evidence>